<accession>A0ABR1S8K7</accession>
<sequence>MLRSMGLSEPIFNRAEIEIRAPPAMVRTVLMEFPQYRDWTHKSRWSITADKSVKELKPGDSLRVDLGGMSFRPTLVDITENSFTWDGSLWGLLVGRHYFHVLPSEKTPGSTLFVQKEDWTGPLSVPLRLGKKKQWDHGPGWDMFNEDIKAECERRAS</sequence>
<dbReference type="Gene3D" id="3.30.530.20">
    <property type="match status" value="1"/>
</dbReference>
<dbReference type="EMBL" id="JAQQWI010000007">
    <property type="protein sequence ID" value="KAK8028179.1"/>
    <property type="molecule type" value="Genomic_DNA"/>
</dbReference>
<dbReference type="Proteomes" id="UP001396898">
    <property type="component" value="Unassembled WGS sequence"/>
</dbReference>
<dbReference type="InterPro" id="IPR023393">
    <property type="entry name" value="START-like_dom_sf"/>
</dbReference>
<organism evidence="1 2">
    <name type="scientific">Apiospora marii</name>
    <dbReference type="NCBI Taxonomy" id="335849"/>
    <lineage>
        <taxon>Eukaryota</taxon>
        <taxon>Fungi</taxon>
        <taxon>Dikarya</taxon>
        <taxon>Ascomycota</taxon>
        <taxon>Pezizomycotina</taxon>
        <taxon>Sordariomycetes</taxon>
        <taxon>Xylariomycetidae</taxon>
        <taxon>Amphisphaeriales</taxon>
        <taxon>Apiosporaceae</taxon>
        <taxon>Apiospora</taxon>
    </lineage>
</organism>
<keyword evidence="2" id="KW-1185">Reference proteome</keyword>
<comment type="caution">
    <text evidence="1">The sequence shown here is derived from an EMBL/GenBank/DDBJ whole genome shotgun (WGS) entry which is preliminary data.</text>
</comment>
<name>A0ABR1S8K7_9PEZI</name>
<dbReference type="PANTHER" id="PTHR36166:SF1">
    <property type="entry name" value="SRPBCC DOMAIN-CONTAINING PROTEIN"/>
    <property type="match status" value="1"/>
</dbReference>
<proteinExistence type="predicted"/>
<dbReference type="PANTHER" id="PTHR36166">
    <property type="entry name" value="CHROMOSOME 9, WHOLE GENOME SHOTGUN SEQUENCE"/>
    <property type="match status" value="1"/>
</dbReference>
<dbReference type="SUPFAM" id="SSF55961">
    <property type="entry name" value="Bet v1-like"/>
    <property type="match status" value="1"/>
</dbReference>
<protein>
    <submittedName>
        <fullName evidence="1">Uncharacterized protein</fullName>
    </submittedName>
</protein>
<gene>
    <name evidence="1" type="ORF">PG991_005235</name>
</gene>
<evidence type="ECO:0000313" key="2">
    <source>
        <dbReference type="Proteomes" id="UP001396898"/>
    </source>
</evidence>
<reference evidence="1 2" key="1">
    <citation type="submission" date="2023-01" db="EMBL/GenBank/DDBJ databases">
        <title>Analysis of 21 Apiospora genomes using comparative genomics revels a genus with tremendous synthesis potential of carbohydrate active enzymes and secondary metabolites.</title>
        <authorList>
            <person name="Sorensen T."/>
        </authorList>
    </citation>
    <scope>NUCLEOTIDE SEQUENCE [LARGE SCALE GENOMIC DNA]</scope>
    <source>
        <strain evidence="1 2">CBS 20057</strain>
    </source>
</reference>
<evidence type="ECO:0000313" key="1">
    <source>
        <dbReference type="EMBL" id="KAK8028179.1"/>
    </source>
</evidence>